<reference evidence="2 3" key="1">
    <citation type="submission" date="2020-09" db="EMBL/GenBank/DDBJ databases">
        <title>Novel species in genus Gordonia.</title>
        <authorList>
            <person name="Zhang G."/>
        </authorList>
    </citation>
    <scope>NUCLEOTIDE SEQUENCE [LARGE SCALE GENOMIC DNA]</scope>
    <source>
        <strain evidence="2 3">ON-33</strain>
    </source>
</reference>
<evidence type="ECO:0000313" key="2">
    <source>
        <dbReference type="EMBL" id="MBD1320275.1"/>
    </source>
</evidence>
<dbReference type="PANTHER" id="PTHR42951:SF14">
    <property type="entry name" value="METALLO-BETA-LACTAMASE SUPERFAMILY PROTEIN"/>
    <property type="match status" value="1"/>
</dbReference>
<comment type="caution">
    <text evidence="2">The sequence shown here is derived from an EMBL/GenBank/DDBJ whole genome shotgun (WGS) entry which is preliminary data.</text>
</comment>
<dbReference type="Pfam" id="PF00753">
    <property type="entry name" value="Lactamase_B"/>
    <property type="match status" value="1"/>
</dbReference>
<dbReference type="InterPro" id="IPR050855">
    <property type="entry name" value="NDM-1-like"/>
</dbReference>
<dbReference type="EMBL" id="JACWMS010000002">
    <property type="protein sequence ID" value="MBD1320275.1"/>
    <property type="molecule type" value="Genomic_DNA"/>
</dbReference>
<organism evidence="2 3">
    <name type="scientific">Gordonia hankookensis</name>
    <dbReference type="NCBI Taxonomy" id="589403"/>
    <lineage>
        <taxon>Bacteria</taxon>
        <taxon>Bacillati</taxon>
        <taxon>Actinomycetota</taxon>
        <taxon>Actinomycetes</taxon>
        <taxon>Mycobacteriales</taxon>
        <taxon>Gordoniaceae</taxon>
        <taxon>Gordonia</taxon>
    </lineage>
</organism>
<gene>
    <name evidence="2" type="ORF">IDF66_11835</name>
</gene>
<name>A0ABR7WBT8_9ACTN</name>
<protein>
    <submittedName>
        <fullName evidence="2">MBL fold metallo-hydrolase</fullName>
    </submittedName>
</protein>
<dbReference type="Gene3D" id="3.60.15.10">
    <property type="entry name" value="Ribonuclease Z/Hydroxyacylglutathione hydrolase-like"/>
    <property type="match status" value="1"/>
</dbReference>
<dbReference type="Proteomes" id="UP000602395">
    <property type="component" value="Unassembled WGS sequence"/>
</dbReference>
<evidence type="ECO:0000259" key="1">
    <source>
        <dbReference type="SMART" id="SM00849"/>
    </source>
</evidence>
<dbReference type="RefSeq" id="WP_190266979.1">
    <property type="nucleotide sequence ID" value="NZ_BAABAD010000004.1"/>
</dbReference>
<evidence type="ECO:0000313" key="3">
    <source>
        <dbReference type="Proteomes" id="UP000602395"/>
    </source>
</evidence>
<dbReference type="PANTHER" id="PTHR42951">
    <property type="entry name" value="METALLO-BETA-LACTAMASE DOMAIN-CONTAINING"/>
    <property type="match status" value="1"/>
</dbReference>
<dbReference type="InterPro" id="IPR036866">
    <property type="entry name" value="RibonucZ/Hydroxyglut_hydro"/>
</dbReference>
<keyword evidence="3" id="KW-1185">Reference proteome</keyword>
<dbReference type="InterPro" id="IPR001279">
    <property type="entry name" value="Metallo-B-lactamas"/>
</dbReference>
<accession>A0ABR7WBT8</accession>
<feature type="domain" description="Metallo-beta-lactamase" evidence="1">
    <location>
        <begin position="27"/>
        <end position="234"/>
    </location>
</feature>
<sequence>MIVPKSRFLISRVDAGSSSAFLVHTDVVNWVLLQEGSGITLIDGGYPGQASDVVESIRHIGGRPEDIQGALLTHAHVDHLGGLVSLSEQYGFDVYMDPVEVTHARREYLQQAGPLDILPIAYRPRVLRWLAAVTPLGVLSRKGIDGAKPFGTRLDLPGGPTPVAAHGHTDGHSAYLVADDTVLVSGDALVSGHPISAIAGPQCISDAFQHDVETARRTVESFTRLDATVLFPGHGPRYDGSVADAARRALDVS</sequence>
<proteinExistence type="predicted"/>
<dbReference type="SMART" id="SM00849">
    <property type="entry name" value="Lactamase_B"/>
    <property type="match status" value="1"/>
</dbReference>
<dbReference type="SUPFAM" id="SSF56281">
    <property type="entry name" value="Metallo-hydrolase/oxidoreductase"/>
    <property type="match status" value="1"/>
</dbReference>